<proteinExistence type="inferred from homology"/>
<reference evidence="6 7" key="1">
    <citation type="submission" date="2020-08" db="EMBL/GenBank/DDBJ databases">
        <title>Genomic Encyclopedia of Type Strains, Phase IV (KMG-IV): sequencing the most valuable type-strain genomes for metagenomic binning, comparative biology and taxonomic classification.</title>
        <authorList>
            <person name="Goeker M."/>
        </authorList>
    </citation>
    <scope>NUCLEOTIDE SEQUENCE [LARGE SCALE GENOMIC DNA]</scope>
    <source>
        <strain evidence="6 7">DSM 103725</strain>
    </source>
</reference>
<comment type="caution">
    <text evidence="6">The sequence shown here is derived from an EMBL/GenBank/DDBJ whole genome shotgun (WGS) entry which is preliminary data.</text>
</comment>
<feature type="domain" description="GFO/IDH/MocA-like oxidoreductase" evidence="5">
    <location>
        <begin position="136"/>
        <end position="260"/>
    </location>
</feature>
<dbReference type="Gene3D" id="3.20.20.100">
    <property type="entry name" value="NADP-dependent oxidoreductase domain"/>
    <property type="match status" value="1"/>
</dbReference>
<dbReference type="GO" id="GO:0000166">
    <property type="term" value="F:nucleotide binding"/>
    <property type="evidence" value="ECO:0007669"/>
    <property type="project" value="InterPro"/>
</dbReference>
<dbReference type="SUPFAM" id="SSF51735">
    <property type="entry name" value="NAD(P)-binding Rossmann-fold domains"/>
    <property type="match status" value="1"/>
</dbReference>
<dbReference type="Pfam" id="PF00248">
    <property type="entry name" value="Aldo_ket_red"/>
    <property type="match status" value="1"/>
</dbReference>
<evidence type="ECO:0000256" key="2">
    <source>
        <dbReference type="ARBA" id="ARBA00023002"/>
    </source>
</evidence>
<dbReference type="InterPro" id="IPR050984">
    <property type="entry name" value="Gfo/Idh/MocA_domain"/>
</dbReference>
<dbReference type="SUPFAM" id="SSF55347">
    <property type="entry name" value="Glyceraldehyde-3-phosphate dehydrogenase-like, C-terminal domain"/>
    <property type="match status" value="1"/>
</dbReference>
<dbReference type="PANTHER" id="PTHR22604:SF105">
    <property type="entry name" value="TRANS-1,2-DIHYDROBENZENE-1,2-DIOL DEHYDROGENASE"/>
    <property type="match status" value="1"/>
</dbReference>
<keyword evidence="2" id="KW-0560">Oxidoreductase</keyword>
<dbReference type="RefSeq" id="WP_184679075.1">
    <property type="nucleotide sequence ID" value="NZ_JACHGY010000001.1"/>
</dbReference>
<sequence>MSESVAWGILGAGTIAKAFVNGARGLPHVRVAAVGSRSVDKAKAFVDEMELPEANCHGSYDALLADPDVDAVYIATPHPMHPEWAIKAAEAGKHILCEKPVGLNHGHAMAMIQAARENNVFFMDAFKDRCHPQAHKLVEVLQSGVIGPVRMIRVSFGFNTDYWGANPEGRLLNIELGGGGILDVGCYAVEYARLIAGASVGKPFLNPTKVTASGHLGETGVDEWAAAHLEFETGAIAEVATAVRASLDNTCHIAGELGTISVPNPWLNSRDGAEQGKIIVTVKGEDTVHEIESQHSAFGYEIKVATDAILAGKLEADSPAMTWDDTLGQMDTLDQWRQAIGLTYPQETPEGFPTPISGRALAPRDGHNMQYNRVPGLDRDVSRFVMGCDNQRTFAHTAVMFDDWIERGGNTFDTAWIYGGGGPERLLAQWHTSRGVRDQINIIAKGAHTPHCNPEALTSQLLESLDRLQTDHVEIYIMHRDNLEVPVGEFVDVLNEHAQAGRIKVFGGSNWTQERFVEANEYAKANGKQGFSLLSNNFSLARMINPVWAGCIAATTDEFREYLIENQIANFAWSSQARGYFLSRQATGKAGIWDHDNSWDSPENRQRRERAFELAEKYNVSAINIAAAYVLCQPFPSFALIGPRFLNETATSLPAMDLKLTAEELAYLDLRD</sequence>
<gene>
    <name evidence="6" type="ORF">HNQ40_003426</name>
</gene>
<protein>
    <submittedName>
        <fullName evidence="6">Putative dehydrogenase/aryl-alcohol dehydrogenase-like putative oxidoreductase</fullName>
    </submittedName>
</protein>
<evidence type="ECO:0000259" key="4">
    <source>
        <dbReference type="Pfam" id="PF01408"/>
    </source>
</evidence>
<dbReference type="SUPFAM" id="SSF51430">
    <property type="entry name" value="NAD(P)-linked oxidoreductase"/>
    <property type="match status" value="1"/>
</dbReference>
<dbReference type="Proteomes" id="UP000541810">
    <property type="component" value="Unassembled WGS sequence"/>
</dbReference>
<dbReference type="Pfam" id="PF22725">
    <property type="entry name" value="GFO_IDH_MocA_C3"/>
    <property type="match status" value="1"/>
</dbReference>
<evidence type="ECO:0000259" key="5">
    <source>
        <dbReference type="Pfam" id="PF22725"/>
    </source>
</evidence>
<organism evidence="6 7">
    <name type="scientific">Algisphaera agarilytica</name>
    <dbReference type="NCBI Taxonomy" id="1385975"/>
    <lineage>
        <taxon>Bacteria</taxon>
        <taxon>Pseudomonadati</taxon>
        <taxon>Planctomycetota</taxon>
        <taxon>Phycisphaerae</taxon>
        <taxon>Phycisphaerales</taxon>
        <taxon>Phycisphaeraceae</taxon>
        <taxon>Algisphaera</taxon>
    </lineage>
</organism>
<dbReference type="InterPro" id="IPR036812">
    <property type="entry name" value="NAD(P)_OxRdtase_dom_sf"/>
</dbReference>
<dbReference type="InterPro" id="IPR036291">
    <property type="entry name" value="NAD(P)-bd_dom_sf"/>
</dbReference>
<evidence type="ECO:0000313" key="7">
    <source>
        <dbReference type="Proteomes" id="UP000541810"/>
    </source>
</evidence>
<dbReference type="CDD" id="cd19082">
    <property type="entry name" value="AKR_AKR10A1_2"/>
    <property type="match status" value="1"/>
</dbReference>
<dbReference type="InterPro" id="IPR023210">
    <property type="entry name" value="NADP_OxRdtase_dom"/>
</dbReference>
<dbReference type="EMBL" id="JACHGY010000001">
    <property type="protein sequence ID" value="MBB6431620.1"/>
    <property type="molecule type" value="Genomic_DNA"/>
</dbReference>
<evidence type="ECO:0000259" key="3">
    <source>
        <dbReference type="Pfam" id="PF00248"/>
    </source>
</evidence>
<feature type="domain" description="NADP-dependent oxidoreductase" evidence="3">
    <location>
        <begin position="393"/>
        <end position="669"/>
    </location>
</feature>
<evidence type="ECO:0000256" key="1">
    <source>
        <dbReference type="ARBA" id="ARBA00010928"/>
    </source>
</evidence>
<feature type="domain" description="Gfo/Idh/MocA-like oxidoreductase N-terminal" evidence="4">
    <location>
        <begin position="7"/>
        <end position="123"/>
    </location>
</feature>
<dbReference type="Gene3D" id="3.40.50.720">
    <property type="entry name" value="NAD(P)-binding Rossmann-like Domain"/>
    <property type="match status" value="1"/>
</dbReference>
<dbReference type="Gene3D" id="3.30.360.10">
    <property type="entry name" value="Dihydrodipicolinate Reductase, domain 2"/>
    <property type="match status" value="1"/>
</dbReference>
<name>A0A7X0HC28_9BACT</name>
<dbReference type="PANTHER" id="PTHR22604">
    <property type="entry name" value="OXIDOREDUCTASES"/>
    <property type="match status" value="1"/>
</dbReference>
<dbReference type="AlphaFoldDB" id="A0A7X0HC28"/>
<comment type="similarity">
    <text evidence="1">Belongs to the Gfo/Idh/MocA family.</text>
</comment>
<evidence type="ECO:0000313" key="6">
    <source>
        <dbReference type="EMBL" id="MBB6431620.1"/>
    </source>
</evidence>
<dbReference type="Pfam" id="PF01408">
    <property type="entry name" value="GFO_IDH_MocA"/>
    <property type="match status" value="1"/>
</dbReference>
<keyword evidence="7" id="KW-1185">Reference proteome</keyword>
<accession>A0A7X0HC28</accession>
<dbReference type="InterPro" id="IPR055170">
    <property type="entry name" value="GFO_IDH_MocA-like_dom"/>
</dbReference>
<dbReference type="GO" id="GO:0016491">
    <property type="term" value="F:oxidoreductase activity"/>
    <property type="evidence" value="ECO:0007669"/>
    <property type="project" value="UniProtKB-KW"/>
</dbReference>
<dbReference type="InterPro" id="IPR000683">
    <property type="entry name" value="Gfo/Idh/MocA-like_OxRdtase_N"/>
</dbReference>